<sequence length="72" mass="8333">MVKDWPNEIRDRVTTSTPHASVKVVGNPKNLPWFLPIGLHIRGIYFSGRTKQCSRCFNFGYIAKEKKKSIRI</sequence>
<protein>
    <submittedName>
        <fullName evidence="1">Uncharacterized protein</fullName>
    </submittedName>
</protein>
<accession>A0A0K2UCY7</accession>
<evidence type="ECO:0000313" key="1">
    <source>
        <dbReference type="EMBL" id="CDW36114.1"/>
    </source>
</evidence>
<dbReference type="AlphaFoldDB" id="A0A0K2UCY7"/>
<proteinExistence type="predicted"/>
<organism evidence="1">
    <name type="scientific">Lepeophtheirus salmonis</name>
    <name type="common">Salmon louse</name>
    <name type="synonym">Caligus salmonis</name>
    <dbReference type="NCBI Taxonomy" id="72036"/>
    <lineage>
        <taxon>Eukaryota</taxon>
        <taxon>Metazoa</taxon>
        <taxon>Ecdysozoa</taxon>
        <taxon>Arthropoda</taxon>
        <taxon>Crustacea</taxon>
        <taxon>Multicrustacea</taxon>
        <taxon>Hexanauplia</taxon>
        <taxon>Copepoda</taxon>
        <taxon>Siphonostomatoida</taxon>
        <taxon>Caligidae</taxon>
        <taxon>Lepeophtheirus</taxon>
    </lineage>
</organism>
<name>A0A0K2UCY7_LEPSM</name>
<dbReference type="OrthoDB" id="6394849at2759"/>
<dbReference type="EMBL" id="HACA01018753">
    <property type="protein sequence ID" value="CDW36114.1"/>
    <property type="molecule type" value="Transcribed_RNA"/>
</dbReference>
<reference evidence="1" key="1">
    <citation type="submission" date="2014-05" db="EMBL/GenBank/DDBJ databases">
        <authorList>
            <person name="Chronopoulou M."/>
        </authorList>
    </citation>
    <scope>NUCLEOTIDE SEQUENCE</scope>
    <source>
        <tissue evidence="1">Whole organism</tissue>
    </source>
</reference>